<organism evidence="4 5">
    <name type="scientific">Arsenicicoccus cauae</name>
    <dbReference type="NCBI Taxonomy" id="2663847"/>
    <lineage>
        <taxon>Bacteria</taxon>
        <taxon>Bacillati</taxon>
        <taxon>Actinomycetota</taxon>
        <taxon>Actinomycetes</taxon>
        <taxon>Micrococcales</taxon>
        <taxon>Intrasporangiaceae</taxon>
        <taxon>Arsenicicoccus</taxon>
    </lineage>
</organism>
<evidence type="ECO:0000256" key="3">
    <source>
        <dbReference type="SAM" id="SignalP"/>
    </source>
</evidence>
<name>A0A6I3I9B0_9MICO</name>
<dbReference type="Proteomes" id="UP000431092">
    <property type="component" value="Unassembled WGS sequence"/>
</dbReference>
<dbReference type="InterPro" id="IPR006059">
    <property type="entry name" value="SBP"/>
</dbReference>
<dbReference type="PANTHER" id="PTHR43649">
    <property type="entry name" value="ARABINOSE-BINDING PROTEIN-RELATED"/>
    <property type="match status" value="1"/>
</dbReference>
<keyword evidence="5" id="KW-1185">Reference proteome</keyword>
<reference evidence="4 5" key="1">
    <citation type="submission" date="2019-11" db="EMBL/GenBank/DDBJ databases">
        <title>Whole genome sequencing identifies a novel species of the genus Arsenicicoccus isolated from human blood.</title>
        <authorList>
            <person name="Jeong J.H."/>
            <person name="Kweon O.J."/>
            <person name="Kim H.R."/>
            <person name="Kim T.-H."/>
            <person name="Ha S.-M."/>
            <person name="Lee M.-K."/>
        </authorList>
    </citation>
    <scope>NUCLEOTIDE SEQUENCE [LARGE SCALE GENOMIC DNA]</scope>
    <source>
        <strain evidence="4 5">MKL-02</strain>
    </source>
</reference>
<gene>
    <name evidence="4" type="ORF">GGG17_00495</name>
</gene>
<dbReference type="InterPro" id="IPR050490">
    <property type="entry name" value="Bact_solute-bd_prot1"/>
</dbReference>
<dbReference type="AlphaFoldDB" id="A0A6I3I9B0"/>
<comment type="caution">
    <text evidence="4">The sequence shown here is derived from an EMBL/GenBank/DDBJ whole genome shotgun (WGS) entry which is preliminary data.</text>
</comment>
<dbReference type="Pfam" id="PF01547">
    <property type="entry name" value="SBP_bac_1"/>
    <property type="match status" value="1"/>
</dbReference>
<evidence type="ECO:0000256" key="2">
    <source>
        <dbReference type="ARBA" id="ARBA00022448"/>
    </source>
</evidence>
<dbReference type="PROSITE" id="PS51257">
    <property type="entry name" value="PROKAR_LIPOPROTEIN"/>
    <property type="match status" value="1"/>
</dbReference>
<accession>A0A6I3I9B0</accession>
<feature type="signal peptide" evidence="3">
    <location>
        <begin position="1"/>
        <end position="19"/>
    </location>
</feature>
<keyword evidence="2" id="KW-0813">Transport</keyword>
<comment type="similarity">
    <text evidence="1">Belongs to the bacterial solute-binding protein 1 family.</text>
</comment>
<evidence type="ECO:0000313" key="4">
    <source>
        <dbReference type="EMBL" id="MTB70482.1"/>
    </source>
</evidence>
<evidence type="ECO:0000256" key="1">
    <source>
        <dbReference type="ARBA" id="ARBA00008520"/>
    </source>
</evidence>
<protein>
    <submittedName>
        <fullName evidence="4">Extracellular solute-binding protein</fullName>
    </submittedName>
</protein>
<dbReference type="SUPFAM" id="SSF53850">
    <property type="entry name" value="Periplasmic binding protein-like II"/>
    <property type="match status" value="1"/>
</dbReference>
<keyword evidence="3" id="KW-0732">Signal</keyword>
<sequence length="432" mass="45971">MRARGVAGVLALLLGLVVAGCSDGSSVETVRGGSSIEIMYAFSGSQAKGFQEAVDAWAARHDVQVSYSASDDLTTDLRARVAAGNPPDLAMVPQPGLALALAHERAVEPLDDVLPVSRVASGMVPGMVEPLQEGGRTYGIPVAMNVKSLLWYDRHALHAVDIDPPQTMDDLATAGDRLRERGSTPWCLGIEDGANSGWAATDWVEELVLKGAGPEVYDQWVTGRVPFSDDRIKAAFATYVEVLRHDGVEGGGPAAARRDVRQAADGLFAEPQRCALLKQGSYVTQQGFLPERVRKAIDQTTSVVAFPSGDHDAIEVGGDSAVLLRGHDLAARDLVRYMGSDPRFGADWAGSEDRGFISPHEDFDLERYASTTTRKIASAAYQAQTVRFDASDQMPPALGAVAFARGMVGLTAGTTTVDQLVAQLDAARKQHG</sequence>
<dbReference type="Gene3D" id="3.40.190.10">
    <property type="entry name" value="Periplasmic binding protein-like II"/>
    <property type="match status" value="1"/>
</dbReference>
<dbReference type="EMBL" id="WLVL01000002">
    <property type="protein sequence ID" value="MTB70482.1"/>
    <property type="molecule type" value="Genomic_DNA"/>
</dbReference>
<feature type="chain" id="PRO_5038533379" evidence="3">
    <location>
        <begin position="20"/>
        <end position="432"/>
    </location>
</feature>
<evidence type="ECO:0000313" key="5">
    <source>
        <dbReference type="Proteomes" id="UP000431092"/>
    </source>
</evidence>
<dbReference type="RefSeq" id="WP_154591853.1">
    <property type="nucleotide sequence ID" value="NZ_WLVL01000002.1"/>
</dbReference>
<proteinExistence type="inferred from homology"/>
<dbReference type="PANTHER" id="PTHR43649:SF29">
    <property type="entry name" value="OSMOPROTECTIVE COMPOUNDS-BINDING PROTEIN GGTB"/>
    <property type="match status" value="1"/>
</dbReference>